<feature type="transmembrane region" description="Helical" evidence="6">
    <location>
        <begin position="216"/>
        <end position="235"/>
    </location>
</feature>
<feature type="transmembrane region" description="Helical" evidence="6">
    <location>
        <begin position="57"/>
        <end position="76"/>
    </location>
</feature>
<dbReference type="GO" id="GO:0022857">
    <property type="term" value="F:transmembrane transporter activity"/>
    <property type="evidence" value="ECO:0007669"/>
    <property type="project" value="InterPro"/>
</dbReference>
<feature type="transmembrane region" description="Helical" evidence="6">
    <location>
        <begin position="331"/>
        <end position="352"/>
    </location>
</feature>
<name>A0A9W9W8B6_9EURO</name>
<dbReference type="PANTHER" id="PTHR23501">
    <property type="entry name" value="MAJOR FACILITATOR SUPERFAMILY"/>
    <property type="match status" value="1"/>
</dbReference>
<reference evidence="8" key="1">
    <citation type="submission" date="2022-12" db="EMBL/GenBank/DDBJ databases">
        <authorList>
            <person name="Petersen C."/>
        </authorList>
    </citation>
    <scope>NUCLEOTIDE SEQUENCE</scope>
    <source>
        <strain evidence="8">IBT 29677</strain>
    </source>
</reference>
<dbReference type="OrthoDB" id="2587356at2759"/>
<feature type="transmembrane region" description="Helical" evidence="6">
    <location>
        <begin position="181"/>
        <end position="204"/>
    </location>
</feature>
<dbReference type="InterPro" id="IPR010573">
    <property type="entry name" value="MFS_Str1/Tri12-like"/>
</dbReference>
<evidence type="ECO:0000256" key="6">
    <source>
        <dbReference type="SAM" id="Phobius"/>
    </source>
</evidence>
<feature type="transmembrane region" description="Helical" evidence="6">
    <location>
        <begin position="125"/>
        <end position="144"/>
    </location>
</feature>
<feature type="transmembrane region" description="Helical" evidence="6">
    <location>
        <begin position="281"/>
        <end position="306"/>
    </location>
</feature>
<feature type="transmembrane region" description="Helical" evidence="6">
    <location>
        <begin position="372"/>
        <end position="390"/>
    </location>
</feature>
<dbReference type="EMBL" id="JAPZBU010000004">
    <property type="protein sequence ID" value="KAJ5407995.1"/>
    <property type="molecule type" value="Genomic_DNA"/>
</dbReference>
<protein>
    <recommendedName>
        <fullName evidence="7">Major facilitator superfamily (MFS) profile domain-containing protein</fullName>
    </recommendedName>
</protein>
<dbReference type="InterPro" id="IPR020846">
    <property type="entry name" value="MFS_dom"/>
</dbReference>
<proteinExistence type="predicted"/>
<comment type="caution">
    <text evidence="8">The sequence shown here is derived from an EMBL/GenBank/DDBJ whole genome shotgun (WGS) entry which is preliminary data.</text>
</comment>
<feature type="domain" description="Major facilitator superfamily (MFS) profile" evidence="7">
    <location>
        <begin position="56"/>
        <end position="574"/>
    </location>
</feature>
<dbReference type="PROSITE" id="PS50850">
    <property type="entry name" value="MFS"/>
    <property type="match status" value="1"/>
</dbReference>
<keyword evidence="2" id="KW-0813">Transport</keyword>
<keyword evidence="9" id="KW-1185">Reference proteome</keyword>
<evidence type="ECO:0000256" key="3">
    <source>
        <dbReference type="ARBA" id="ARBA00022692"/>
    </source>
</evidence>
<dbReference type="Gene3D" id="1.20.1250.20">
    <property type="entry name" value="MFS general substrate transporter like domains"/>
    <property type="match status" value="1"/>
</dbReference>
<keyword evidence="5 6" id="KW-0472">Membrane</keyword>
<accession>A0A9W9W8B6</accession>
<dbReference type="PANTHER" id="PTHR23501:SF195">
    <property type="entry name" value="PEP5"/>
    <property type="match status" value="1"/>
</dbReference>
<evidence type="ECO:0000259" key="7">
    <source>
        <dbReference type="PROSITE" id="PS50850"/>
    </source>
</evidence>
<feature type="transmembrane region" description="Helical" evidence="6">
    <location>
        <begin position="550"/>
        <end position="570"/>
    </location>
</feature>
<sequence>MEILYALPMSLTEKDPGGCSPVLEVEYAANAPDPTTKQSENLVYVDDEEPKLHMSTYVALAAMFLLNLVQVFGLMGPPAALSFIEADLKNTAAGTWVPNSLSLVQAVLAPLISSASDTFQARKELLVGPAVIAFVGAAIAPGSASIYRLIGAQILIGFGFATVPLAYCVPSEILPRKWRPMAQAGMNVAAALGACSAPLIIGAFTKANSHTGWRNFYWLQMGLWGLTAICLFFGYKPPKRHTDFDHLSLTQKIARLDLPGFMLLTAGITLLLTGLNLGGGLYAWASAPVLSTIIIGILCLFSFGIYEWKATTTGILHHELFRGGKTGGRTFALSVGLIFIEGILLFSYTIFYPALTTELFTKDAFLLAAREQPFWIAGGIGTVIYGYVSTRFRSIRAPLFIGFLLLTAGVVGLATIQPKDEISVLAFSGLAGLGFGSPLILLIAAVQLSTPHHLIATATAATTCSRAIAATVFTAIFSAAFNARAQKFIPDYVSQAVLDAGLPSTSVGDFVKAIAAGDESALSSVAGVDIGILSAGTNAAKQAFADSLRVVYIIAAPFGLLACICCFFLGDLRLAMNYAVDAPLEALHPRYHVGGEQENRA</sequence>
<feature type="transmembrane region" description="Helical" evidence="6">
    <location>
        <begin position="256"/>
        <end position="275"/>
    </location>
</feature>
<feature type="transmembrane region" description="Helical" evidence="6">
    <location>
        <begin position="397"/>
        <end position="416"/>
    </location>
</feature>
<gene>
    <name evidence="8" type="ORF">N7509_001878</name>
</gene>
<organism evidence="8 9">
    <name type="scientific">Penicillium cosmopolitanum</name>
    <dbReference type="NCBI Taxonomy" id="1131564"/>
    <lineage>
        <taxon>Eukaryota</taxon>
        <taxon>Fungi</taxon>
        <taxon>Dikarya</taxon>
        <taxon>Ascomycota</taxon>
        <taxon>Pezizomycotina</taxon>
        <taxon>Eurotiomycetes</taxon>
        <taxon>Eurotiomycetidae</taxon>
        <taxon>Eurotiales</taxon>
        <taxon>Aspergillaceae</taxon>
        <taxon>Penicillium</taxon>
    </lineage>
</organism>
<reference evidence="8" key="2">
    <citation type="journal article" date="2023" name="IMA Fungus">
        <title>Comparative genomic study of the Penicillium genus elucidates a diverse pangenome and 15 lateral gene transfer events.</title>
        <authorList>
            <person name="Petersen C."/>
            <person name="Sorensen T."/>
            <person name="Nielsen M.R."/>
            <person name="Sondergaard T.E."/>
            <person name="Sorensen J.L."/>
            <person name="Fitzpatrick D.A."/>
            <person name="Frisvad J.C."/>
            <person name="Nielsen K.L."/>
        </authorList>
    </citation>
    <scope>NUCLEOTIDE SEQUENCE</scope>
    <source>
        <strain evidence="8">IBT 29677</strain>
    </source>
</reference>
<dbReference type="SUPFAM" id="SSF103473">
    <property type="entry name" value="MFS general substrate transporter"/>
    <property type="match status" value="1"/>
</dbReference>
<dbReference type="AlphaFoldDB" id="A0A9W9W8B6"/>
<dbReference type="RefSeq" id="XP_056492310.1">
    <property type="nucleotide sequence ID" value="XM_056626515.1"/>
</dbReference>
<dbReference type="Pfam" id="PF06609">
    <property type="entry name" value="TRI12"/>
    <property type="match status" value="1"/>
</dbReference>
<keyword evidence="3 6" id="KW-0812">Transmembrane</keyword>
<evidence type="ECO:0000313" key="9">
    <source>
        <dbReference type="Proteomes" id="UP001147747"/>
    </source>
</evidence>
<evidence type="ECO:0000256" key="1">
    <source>
        <dbReference type="ARBA" id="ARBA00004141"/>
    </source>
</evidence>
<dbReference type="Proteomes" id="UP001147747">
    <property type="component" value="Unassembled WGS sequence"/>
</dbReference>
<evidence type="ECO:0000256" key="5">
    <source>
        <dbReference type="ARBA" id="ARBA00023136"/>
    </source>
</evidence>
<dbReference type="GO" id="GO:0005886">
    <property type="term" value="C:plasma membrane"/>
    <property type="evidence" value="ECO:0007669"/>
    <property type="project" value="TreeGrafter"/>
</dbReference>
<feature type="transmembrane region" description="Helical" evidence="6">
    <location>
        <begin position="150"/>
        <end position="169"/>
    </location>
</feature>
<evidence type="ECO:0000256" key="2">
    <source>
        <dbReference type="ARBA" id="ARBA00022448"/>
    </source>
</evidence>
<comment type="subcellular location">
    <subcellularLocation>
        <location evidence="1">Membrane</location>
        <topology evidence="1">Multi-pass membrane protein</topology>
    </subcellularLocation>
</comment>
<feature type="transmembrane region" description="Helical" evidence="6">
    <location>
        <begin position="422"/>
        <end position="446"/>
    </location>
</feature>
<evidence type="ECO:0000256" key="4">
    <source>
        <dbReference type="ARBA" id="ARBA00022989"/>
    </source>
</evidence>
<dbReference type="InterPro" id="IPR036259">
    <property type="entry name" value="MFS_trans_sf"/>
</dbReference>
<keyword evidence="4 6" id="KW-1133">Transmembrane helix</keyword>
<dbReference type="GeneID" id="81365495"/>
<evidence type="ECO:0000313" key="8">
    <source>
        <dbReference type="EMBL" id="KAJ5407995.1"/>
    </source>
</evidence>
<dbReference type="CDD" id="cd06179">
    <property type="entry name" value="MFS_TRI12_like"/>
    <property type="match status" value="1"/>
</dbReference>
<dbReference type="InterPro" id="IPR053791">
    <property type="entry name" value="MFS_Tri12-like"/>
</dbReference>